<dbReference type="EMBL" id="RDQH01000331">
    <property type="protein sequence ID" value="RXH98955.1"/>
    <property type="molecule type" value="Genomic_DNA"/>
</dbReference>
<evidence type="ECO:0000313" key="1">
    <source>
        <dbReference type="EMBL" id="RXH98955.1"/>
    </source>
</evidence>
<dbReference type="Proteomes" id="UP000290289">
    <property type="component" value="Chromosome 5"/>
</dbReference>
<organism evidence="1 2">
    <name type="scientific">Malus domestica</name>
    <name type="common">Apple</name>
    <name type="synonym">Pyrus malus</name>
    <dbReference type="NCBI Taxonomy" id="3750"/>
    <lineage>
        <taxon>Eukaryota</taxon>
        <taxon>Viridiplantae</taxon>
        <taxon>Streptophyta</taxon>
        <taxon>Embryophyta</taxon>
        <taxon>Tracheophyta</taxon>
        <taxon>Spermatophyta</taxon>
        <taxon>Magnoliopsida</taxon>
        <taxon>eudicotyledons</taxon>
        <taxon>Gunneridae</taxon>
        <taxon>Pentapetalae</taxon>
        <taxon>rosids</taxon>
        <taxon>fabids</taxon>
        <taxon>Rosales</taxon>
        <taxon>Rosaceae</taxon>
        <taxon>Amygdaloideae</taxon>
        <taxon>Maleae</taxon>
        <taxon>Malus</taxon>
    </lineage>
</organism>
<dbReference type="InterPro" id="IPR008637">
    <property type="entry name" value="HR_lesion"/>
</dbReference>
<dbReference type="STRING" id="3750.A0A498JUV4"/>
<keyword evidence="2" id="KW-1185">Reference proteome</keyword>
<dbReference type="Pfam" id="PF05514">
    <property type="entry name" value="HR_lesion"/>
    <property type="match status" value="1"/>
</dbReference>
<accession>A0A498JUV4</accession>
<name>A0A498JUV4_MALDO</name>
<reference evidence="1 2" key="1">
    <citation type="submission" date="2018-10" db="EMBL/GenBank/DDBJ databases">
        <title>A high-quality apple genome assembly.</title>
        <authorList>
            <person name="Hu J."/>
        </authorList>
    </citation>
    <scope>NUCLEOTIDE SEQUENCE [LARGE SCALE GENOMIC DNA]</scope>
    <source>
        <strain evidence="2">cv. HFTH1</strain>
        <tissue evidence="1">Young leaf</tissue>
    </source>
</reference>
<proteinExistence type="predicted"/>
<dbReference type="InterPro" id="IPR011990">
    <property type="entry name" value="TPR-like_helical_dom_sf"/>
</dbReference>
<protein>
    <submittedName>
        <fullName evidence="1">Uncharacterized protein</fullName>
    </submittedName>
</protein>
<gene>
    <name evidence="1" type="ORF">DVH24_011280</name>
</gene>
<dbReference type="AlphaFoldDB" id="A0A498JUV4"/>
<sequence>MSSRAVEDDALAKTARAVEALYLLRDTYFSADPDDKISRLNIDSDLALNLLDSIPLGTDNEAELVDESIQHAKEAITLDVKDGNSFKNYRRVSCLCAVFLLEDVLMFYVAYQEKDERMQSNPDLYFNCATVKDRVLLIQVERIGNIGVDGGPAAKDLAPKFNVFKKNLSVKLGVTILEIDLVGRFPKVKMDIMELNPNSFELDCKSAQEGEIATQFSAQDEKMSMILRALQMFSLQILMSALDLAPPSTSQPLRLVDTQ</sequence>
<dbReference type="Gene3D" id="1.25.40.10">
    <property type="entry name" value="Tetratricopeptide repeat domain"/>
    <property type="match status" value="1"/>
</dbReference>
<comment type="caution">
    <text evidence="1">The sequence shown here is derived from an EMBL/GenBank/DDBJ whole genome shotgun (WGS) entry which is preliminary data.</text>
</comment>
<evidence type="ECO:0000313" key="2">
    <source>
        <dbReference type="Proteomes" id="UP000290289"/>
    </source>
</evidence>